<evidence type="ECO:0000313" key="2">
    <source>
        <dbReference type="EMBL" id="KAK8748374.1"/>
    </source>
</evidence>
<dbReference type="GO" id="GO:0005737">
    <property type="term" value="C:cytoplasm"/>
    <property type="evidence" value="ECO:0007669"/>
    <property type="project" value="TreeGrafter"/>
</dbReference>
<reference evidence="2 3" key="1">
    <citation type="journal article" date="2024" name="BMC Genomics">
        <title>Genome assembly of redclaw crayfish (Cherax quadricarinatus) provides insights into its immune adaptation and hypoxia tolerance.</title>
        <authorList>
            <person name="Liu Z."/>
            <person name="Zheng J."/>
            <person name="Li H."/>
            <person name="Fang K."/>
            <person name="Wang S."/>
            <person name="He J."/>
            <person name="Zhou D."/>
            <person name="Weng S."/>
            <person name="Chi M."/>
            <person name="Gu Z."/>
            <person name="He J."/>
            <person name="Li F."/>
            <person name="Wang M."/>
        </authorList>
    </citation>
    <scope>NUCLEOTIDE SEQUENCE [LARGE SCALE GENOMIC DNA]</scope>
    <source>
        <strain evidence="2">ZL_2023a</strain>
    </source>
</reference>
<dbReference type="InterPro" id="IPR052630">
    <property type="entry name" value="TTC17"/>
</dbReference>
<feature type="compositionally biased region" description="Basic and acidic residues" evidence="1">
    <location>
        <begin position="28"/>
        <end position="37"/>
    </location>
</feature>
<name>A0AAW0Y6H4_CHEQU</name>
<feature type="compositionally biased region" description="Acidic residues" evidence="1">
    <location>
        <begin position="8"/>
        <end position="20"/>
    </location>
</feature>
<proteinExistence type="predicted"/>
<dbReference type="SUPFAM" id="SSF48452">
    <property type="entry name" value="TPR-like"/>
    <property type="match status" value="1"/>
</dbReference>
<dbReference type="AlphaFoldDB" id="A0AAW0Y6H4"/>
<dbReference type="Proteomes" id="UP001445076">
    <property type="component" value="Unassembled WGS sequence"/>
</dbReference>
<dbReference type="EMBL" id="JARKIK010000012">
    <property type="protein sequence ID" value="KAK8748374.1"/>
    <property type="molecule type" value="Genomic_DNA"/>
</dbReference>
<sequence length="290" mass="32091">EEMRLDLESEAEEELEEEDTSPALQPELTKENQKDIVDPQGPEAKTGLPNKQIHVRIGLGTEDSTATYTTSDAESSKNLDTPVIEDDPLPDVLLRVRERVASPPPPPHVCDRANKLSDVKHFTSTWLSVSAKNIDISEYLVASPPVGTLLEEPICRGDLPASMHTLDHLAGIRHRHLLPHFPEMGLREALQTLTDRTPVSVDLMATRIARSLQKNETSWVVATAAALYWRVVGSGEHAVDCLRHTLHHAPRHMKDIPLISLANILHRAGLYNNALVVANMALEISPKFVV</sequence>
<dbReference type="PANTHER" id="PTHR16091">
    <property type="entry name" value="TTC17 PROTEIN"/>
    <property type="match status" value="1"/>
</dbReference>
<feature type="compositionally biased region" description="Polar residues" evidence="1">
    <location>
        <begin position="62"/>
        <end position="79"/>
    </location>
</feature>
<evidence type="ECO:0008006" key="4">
    <source>
        <dbReference type="Google" id="ProtNLM"/>
    </source>
</evidence>
<dbReference type="InterPro" id="IPR011990">
    <property type="entry name" value="TPR-like_helical_dom_sf"/>
</dbReference>
<dbReference type="GO" id="GO:0030041">
    <property type="term" value="P:actin filament polymerization"/>
    <property type="evidence" value="ECO:0007669"/>
    <property type="project" value="TreeGrafter"/>
</dbReference>
<keyword evidence="3" id="KW-1185">Reference proteome</keyword>
<feature type="non-terminal residue" evidence="2">
    <location>
        <position position="1"/>
    </location>
</feature>
<protein>
    <recommendedName>
        <fullName evidence="4">Tetratricopeptide repeat protein 17</fullName>
    </recommendedName>
</protein>
<feature type="region of interest" description="Disordered" evidence="1">
    <location>
        <begin position="1"/>
        <end position="86"/>
    </location>
</feature>
<feature type="non-terminal residue" evidence="2">
    <location>
        <position position="290"/>
    </location>
</feature>
<organism evidence="2 3">
    <name type="scientific">Cherax quadricarinatus</name>
    <name type="common">Australian red claw crayfish</name>
    <dbReference type="NCBI Taxonomy" id="27406"/>
    <lineage>
        <taxon>Eukaryota</taxon>
        <taxon>Metazoa</taxon>
        <taxon>Ecdysozoa</taxon>
        <taxon>Arthropoda</taxon>
        <taxon>Crustacea</taxon>
        <taxon>Multicrustacea</taxon>
        <taxon>Malacostraca</taxon>
        <taxon>Eumalacostraca</taxon>
        <taxon>Eucarida</taxon>
        <taxon>Decapoda</taxon>
        <taxon>Pleocyemata</taxon>
        <taxon>Astacidea</taxon>
        <taxon>Parastacoidea</taxon>
        <taxon>Parastacidae</taxon>
        <taxon>Cherax</taxon>
    </lineage>
</organism>
<comment type="caution">
    <text evidence="2">The sequence shown here is derived from an EMBL/GenBank/DDBJ whole genome shotgun (WGS) entry which is preliminary data.</text>
</comment>
<dbReference type="PANTHER" id="PTHR16091:SF1">
    <property type="entry name" value="TETRATRICOPEPTIDE REPEAT PROTEIN 17"/>
    <property type="match status" value="1"/>
</dbReference>
<evidence type="ECO:0000256" key="1">
    <source>
        <dbReference type="SAM" id="MobiDB-lite"/>
    </source>
</evidence>
<dbReference type="GO" id="GO:0015629">
    <property type="term" value="C:actin cytoskeleton"/>
    <property type="evidence" value="ECO:0007669"/>
    <property type="project" value="TreeGrafter"/>
</dbReference>
<gene>
    <name evidence="2" type="ORF">OTU49_016106</name>
</gene>
<accession>A0AAW0Y6H4</accession>
<evidence type="ECO:0000313" key="3">
    <source>
        <dbReference type="Proteomes" id="UP001445076"/>
    </source>
</evidence>